<dbReference type="SUPFAM" id="SSF48371">
    <property type="entry name" value="ARM repeat"/>
    <property type="match status" value="1"/>
</dbReference>
<dbReference type="PROSITE" id="PS50077">
    <property type="entry name" value="HEAT_REPEAT"/>
    <property type="match status" value="1"/>
</dbReference>
<protein>
    <recommendedName>
        <fullName evidence="3">HEAT repeat domain-containing protein</fullName>
    </recommendedName>
</protein>
<dbReference type="STRING" id="483547.GSUB_06180"/>
<reference evidence="1 2" key="1">
    <citation type="journal article" date="2015" name="Genome Announc.">
        <title>Genomes of Geoalkalibacter ferrihydriticus Z-0531T and Geoalkalibacter subterraneus Red1T, Two Haloalkaliphilic Metal-Reducing Deltaproteobacteria.</title>
        <authorList>
            <person name="Badalamenti J.P."/>
            <person name="Krajmalnik-Brown R."/>
            <person name="Torres C.I."/>
            <person name="Bond D.R."/>
        </authorList>
    </citation>
    <scope>NUCLEOTIDE SEQUENCE [LARGE SCALE GENOMIC DNA]</scope>
    <source>
        <strain evidence="1 2">Red1</strain>
    </source>
</reference>
<dbReference type="InterPro" id="IPR016024">
    <property type="entry name" value="ARM-type_fold"/>
</dbReference>
<dbReference type="HOGENOM" id="CLU_965631_0_0_7"/>
<dbReference type="InterPro" id="IPR004155">
    <property type="entry name" value="PBS_lyase_HEAT"/>
</dbReference>
<dbReference type="InterPro" id="IPR021133">
    <property type="entry name" value="HEAT_type_2"/>
</dbReference>
<evidence type="ECO:0000313" key="2">
    <source>
        <dbReference type="Proteomes" id="UP000035036"/>
    </source>
</evidence>
<dbReference type="AlphaFoldDB" id="A0A0B5FDJ0"/>
<dbReference type="RefSeq" id="WP_040199764.1">
    <property type="nucleotide sequence ID" value="NZ_CP010311.1"/>
</dbReference>
<name>A0A0B5FDJ0_9BACT</name>
<dbReference type="SMART" id="SM00567">
    <property type="entry name" value="EZ_HEAT"/>
    <property type="match status" value="3"/>
</dbReference>
<keyword evidence="2" id="KW-1185">Reference proteome</keyword>
<dbReference type="Gene3D" id="1.25.10.10">
    <property type="entry name" value="Leucine-rich Repeat Variant"/>
    <property type="match status" value="1"/>
</dbReference>
<accession>A0A0B5FDJ0</accession>
<dbReference type="KEGG" id="gsb:GSUB_06180"/>
<organism evidence="1 2">
    <name type="scientific">Geoalkalibacter subterraneus</name>
    <dbReference type="NCBI Taxonomy" id="483547"/>
    <lineage>
        <taxon>Bacteria</taxon>
        <taxon>Pseudomonadati</taxon>
        <taxon>Thermodesulfobacteriota</taxon>
        <taxon>Desulfuromonadia</taxon>
        <taxon>Desulfuromonadales</taxon>
        <taxon>Geoalkalibacteraceae</taxon>
        <taxon>Geoalkalibacter</taxon>
    </lineage>
</organism>
<dbReference type="InterPro" id="IPR011989">
    <property type="entry name" value="ARM-like"/>
</dbReference>
<evidence type="ECO:0000313" key="1">
    <source>
        <dbReference type="EMBL" id="AJF06222.1"/>
    </source>
</evidence>
<dbReference type="EMBL" id="CP010311">
    <property type="protein sequence ID" value="AJF06222.1"/>
    <property type="molecule type" value="Genomic_DNA"/>
</dbReference>
<dbReference type="Pfam" id="PF13513">
    <property type="entry name" value="HEAT_EZ"/>
    <property type="match status" value="1"/>
</dbReference>
<evidence type="ECO:0008006" key="3">
    <source>
        <dbReference type="Google" id="ProtNLM"/>
    </source>
</evidence>
<dbReference type="OrthoDB" id="5298826at2"/>
<sequence length="288" mass="32992">MDQKLEKHFRERAVVLGNSGDSAALPELIDLTRSPAANVRRLAASAIGKLAGLAEAKVAVAALQPLLQDGSPQVRQYAAKALSAYGAEAKCALADLRDMAISPVEKEYNNNGAKLAIEIIEEASRIVERQAVHCCRRCGVKLEADEYTRSHKAFQRPFCNYCFDEVFLERRNFETKVQLQKNIRAKDGTWVQSDGERLICEVLHAERIRYRYDERFRILDGYAIRPDFYLPEFDVYIEYWGMDTADYKIGMLKKQQLYQQQGKRLVSLYPEDKPRMRDALLDKLGKYQ</sequence>
<dbReference type="Proteomes" id="UP000035036">
    <property type="component" value="Chromosome"/>
</dbReference>
<gene>
    <name evidence="1" type="ORF">GSUB_06180</name>
</gene>
<proteinExistence type="predicted"/>